<dbReference type="Pfam" id="PF00010">
    <property type="entry name" value="HLH"/>
    <property type="match status" value="1"/>
</dbReference>
<dbReference type="Gene3D" id="4.10.280.10">
    <property type="entry name" value="Helix-loop-helix DNA-binding domain"/>
    <property type="match status" value="1"/>
</dbReference>
<feature type="region of interest" description="Disordered" evidence="5">
    <location>
        <begin position="245"/>
        <end position="295"/>
    </location>
</feature>
<dbReference type="Proteomes" id="UP001314170">
    <property type="component" value="Unassembled WGS sequence"/>
</dbReference>
<reference evidence="7 8" key="1">
    <citation type="submission" date="2024-01" db="EMBL/GenBank/DDBJ databases">
        <authorList>
            <person name="Waweru B."/>
        </authorList>
    </citation>
    <scope>NUCLEOTIDE SEQUENCE [LARGE SCALE GENOMIC DNA]</scope>
</reference>
<dbReference type="InterPro" id="IPR036638">
    <property type="entry name" value="HLH_DNA-bd_sf"/>
</dbReference>
<feature type="region of interest" description="Disordered" evidence="5">
    <location>
        <begin position="200"/>
        <end position="233"/>
    </location>
</feature>
<dbReference type="AlphaFoldDB" id="A0AAV1R7F2"/>
<keyword evidence="2" id="KW-0805">Transcription regulation</keyword>
<dbReference type="InterPro" id="IPR024097">
    <property type="entry name" value="bHLH_ZIP_TF"/>
</dbReference>
<evidence type="ECO:0000313" key="8">
    <source>
        <dbReference type="Proteomes" id="UP001314170"/>
    </source>
</evidence>
<sequence length="502" mass="55499">MEREKRGDPVGNTGSCLHPLWNCSHLAKLYLVTPYVPLACGSRRNKGLVSRHPSRAQMNPEALLPAGGENMLHCTDMTVLERQRARIKWQQEQHQQQQHVQLQQQESSYFSELTGVFQQAGFHEGLSEVVTRSVKTDPGLVDNAWNNDHVMGFGFGPPYNNGLGFELNYGTISRTSSCPPAAAAAAAAAAPATVKVAESVASDKISSGVGRESSKKRKVDKVQNNPKVVAEEDIRDKRIKGCVEEGESKITGKTNNKGSSSNNTSNSNKNNNGKKENSAETSKDNSKVTEVQKPDYIHVRARRGQATDSHSLAERVRREKISERMKYLQDLVPGCNKITGKAGMLDEIINYVQSLQRQVEFLSMKLAVLNPRLDFNIDNFFAKEQDFPACSTNFPTIGMSSDMTNPAYVQFNQSQQQLVTCCGLDMGINPPDMALRRTTSAPVSIPETFLDSSCFTQIQPPPTWDADLQNLYNVAFDQGRQTSFPTQPFTGSIEASNLKMEM</sequence>
<comment type="subcellular location">
    <subcellularLocation>
        <location evidence="1">Nucleus</location>
    </subcellularLocation>
</comment>
<dbReference type="FunFam" id="4.10.280.10:FF:000002">
    <property type="entry name" value="Basic helix-loop-helix transcription factor"/>
    <property type="match status" value="1"/>
</dbReference>
<dbReference type="PANTHER" id="PTHR12565:SF455">
    <property type="entry name" value="BHLH DOMAIN-CONTAINING PROTEIN"/>
    <property type="match status" value="1"/>
</dbReference>
<accession>A0AAV1R7F2</accession>
<dbReference type="EMBL" id="CAWUPB010000913">
    <property type="protein sequence ID" value="CAK7329686.1"/>
    <property type="molecule type" value="Genomic_DNA"/>
</dbReference>
<evidence type="ECO:0000256" key="2">
    <source>
        <dbReference type="ARBA" id="ARBA00023015"/>
    </source>
</evidence>
<protein>
    <recommendedName>
        <fullName evidence="6">BHLH domain-containing protein</fullName>
    </recommendedName>
</protein>
<keyword evidence="8" id="KW-1185">Reference proteome</keyword>
<keyword evidence="4" id="KW-0539">Nucleus</keyword>
<feature type="compositionally biased region" description="Basic and acidic residues" evidence="5">
    <location>
        <begin position="273"/>
        <end position="295"/>
    </location>
</feature>
<dbReference type="GO" id="GO:0003700">
    <property type="term" value="F:DNA-binding transcription factor activity"/>
    <property type="evidence" value="ECO:0007669"/>
    <property type="project" value="TreeGrafter"/>
</dbReference>
<proteinExistence type="predicted"/>
<evidence type="ECO:0000256" key="5">
    <source>
        <dbReference type="SAM" id="MobiDB-lite"/>
    </source>
</evidence>
<dbReference type="InterPro" id="IPR011598">
    <property type="entry name" value="bHLH_dom"/>
</dbReference>
<dbReference type="PROSITE" id="PS50888">
    <property type="entry name" value="BHLH"/>
    <property type="match status" value="1"/>
</dbReference>
<name>A0AAV1R7F2_9ROSI</name>
<dbReference type="SMART" id="SM00353">
    <property type="entry name" value="HLH"/>
    <property type="match status" value="1"/>
</dbReference>
<evidence type="ECO:0000259" key="6">
    <source>
        <dbReference type="PROSITE" id="PS50888"/>
    </source>
</evidence>
<keyword evidence="3" id="KW-0804">Transcription</keyword>
<feature type="compositionally biased region" description="Low complexity" evidence="5">
    <location>
        <begin position="251"/>
        <end position="271"/>
    </location>
</feature>
<gene>
    <name evidence="7" type="ORF">DCAF_LOCUS7441</name>
</gene>
<feature type="domain" description="BHLH" evidence="6">
    <location>
        <begin position="305"/>
        <end position="355"/>
    </location>
</feature>
<evidence type="ECO:0000256" key="4">
    <source>
        <dbReference type="ARBA" id="ARBA00023242"/>
    </source>
</evidence>
<dbReference type="PANTHER" id="PTHR12565">
    <property type="entry name" value="STEROL REGULATORY ELEMENT-BINDING PROTEIN"/>
    <property type="match status" value="1"/>
</dbReference>
<comment type="caution">
    <text evidence="7">The sequence shown here is derived from an EMBL/GenBank/DDBJ whole genome shotgun (WGS) entry which is preliminary data.</text>
</comment>
<dbReference type="GO" id="GO:0046983">
    <property type="term" value="F:protein dimerization activity"/>
    <property type="evidence" value="ECO:0007669"/>
    <property type="project" value="InterPro"/>
</dbReference>
<evidence type="ECO:0000313" key="7">
    <source>
        <dbReference type="EMBL" id="CAK7329686.1"/>
    </source>
</evidence>
<dbReference type="GO" id="GO:0005634">
    <property type="term" value="C:nucleus"/>
    <property type="evidence" value="ECO:0007669"/>
    <property type="project" value="UniProtKB-SubCell"/>
</dbReference>
<evidence type="ECO:0000256" key="3">
    <source>
        <dbReference type="ARBA" id="ARBA00023163"/>
    </source>
</evidence>
<dbReference type="CDD" id="cd18919">
    <property type="entry name" value="bHLH_AtBPE_like"/>
    <property type="match status" value="1"/>
</dbReference>
<organism evidence="7 8">
    <name type="scientific">Dovyalis caffra</name>
    <dbReference type="NCBI Taxonomy" id="77055"/>
    <lineage>
        <taxon>Eukaryota</taxon>
        <taxon>Viridiplantae</taxon>
        <taxon>Streptophyta</taxon>
        <taxon>Embryophyta</taxon>
        <taxon>Tracheophyta</taxon>
        <taxon>Spermatophyta</taxon>
        <taxon>Magnoliopsida</taxon>
        <taxon>eudicotyledons</taxon>
        <taxon>Gunneridae</taxon>
        <taxon>Pentapetalae</taxon>
        <taxon>rosids</taxon>
        <taxon>fabids</taxon>
        <taxon>Malpighiales</taxon>
        <taxon>Salicaceae</taxon>
        <taxon>Flacourtieae</taxon>
        <taxon>Dovyalis</taxon>
    </lineage>
</organism>
<dbReference type="SUPFAM" id="SSF47459">
    <property type="entry name" value="HLH, helix-loop-helix DNA-binding domain"/>
    <property type="match status" value="1"/>
</dbReference>
<evidence type="ECO:0000256" key="1">
    <source>
        <dbReference type="ARBA" id="ARBA00004123"/>
    </source>
</evidence>